<feature type="transmembrane region" description="Helical" evidence="1">
    <location>
        <begin position="52"/>
        <end position="73"/>
    </location>
</feature>
<evidence type="ECO:0000313" key="3">
    <source>
        <dbReference type="Proteomes" id="UP001205063"/>
    </source>
</evidence>
<accession>A0AAW5KB74</accession>
<keyword evidence="1" id="KW-0472">Membrane</keyword>
<proteinExistence type="predicted"/>
<reference evidence="2" key="1">
    <citation type="submission" date="2022-06" db="EMBL/GenBank/DDBJ databases">
        <title>Isolation of gut microbiota from human fecal samples.</title>
        <authorList>
            <person name="Pamer E.G."/>
            <person name="Barat B."/>
            <person name="Waligurski E."/>
            <person name="Medina S."/>
            <person name="Paddock L."/>
            <person name="Mostad J."/>
        </authorList>
    </citation>
    <scope>NUCLEOTIDE SEQUENCE</scope>
    <source>
        <strain evidence="2">DFI.7.96</strain>
    </source>
</reference>
<evidence type="ECO:0000313" key="2">
    <source>
        <dbReference type="EMBL" id="MCQ4948209.1"/>
    </source>
</evidence>
<protein>
    <recommendedName>
        <fullName evidence="4">ABC transporter permease</fullName>
    </recommendedName>
</protein>
<evidence type="ECO:0000256" key="1">
    <source>
        <dbReference type="SAM" id="Phobius"/>
    </source>
</evidence>
<comment type="caution">
    <text evidence="2">The sequence shown here is derived from an EMBL/GenBank/DDBJ whole genome shotgun (WGS) entry which is preliminary data.</text>
</comment>
<name>A0AAW5KB74_9FIRM</name>
<feature type="transmembrane region" description="Helical" evidence="1">
    <location>
        <begin position="94"/>
        <end position="113"/>
    </location>
</feature>
<keyword evidence="1" id="KW-0812">Transmembrane</keyword>
<feature type="transmembrane region" description="Helical" evidence="1">
    <location>
        <begin position="171"/>
        <end position="189"/>
    </location>
</feature>
<feature type="transmembrane region" description="Helical" evidence="1">
    <location>
        <begin position="230"/>
        <end position="247"/>
    </location>
</feature>
<feature type="transmembrane region" description="Helical" evidence="1">
    <location>
        <begin position="254"/>
        <end position="272"/>
    </location>
</feature>
<dbReference type="AlphaFoldDB" id="A0AAW5KB74"/>
<dbReference type="Proteomes" id="UP001205063">
    <property type="component" value="Unassembled WGS sequence"/>
</dbReference>
<gene>
    <name evidence="2" type="ORF">NE646_00795</name>
</gene>
<feature type="transmembrane region" description="Helical" evidence="1">
    <location>
        <begin position="144"/>
        <end position="164"/>
    </location>
</feature>
<dbReference type="EMBL" id="JANGAB010000001">
    <property type="protein sequence ID" value="MCQ4948209.1"/>
    <property type="molecule type" value="Genomic_DNA"/>
</dbReference>
<sequence>MKRLVCLTVQRFRKKSLLFAVILSLAAAHFQCLSYLGGPFSKYAVEAVNPSMVNTMTLSYSLVPFLFCLFIGYELSEGIRAENLQEVWGTGRNGLGRVVLAHLLVLAGFAFLLTLQYGGYNLYACLRYQGATAGYGLNLLGAHLLYLFLPCFAACLMGTVLALFAGRYTAYGVMVLIGYLSSSLFAELLEAVNVFGGRAAGRLLTLFTLPHQSRMILDEDYGFGLEGYRFFRVAFWLLLLAGLLWLGCRMRRRWPALLCGGLAVLCVGGFFFRGSALVREDGPDRTSDVLYFYYSENPVRNQPADFAVRSCDLKLKITDRLKGTATLAVEKNEVGADCRFTLYHGYKLTSLTDGAGDPLDYKREGDYLTVYPPAGERLEELVFQYRGEGGLSYSNRQAVFLPAGFGYYPLEGWVPLYEENEVPFAAVGAEKDFTLQVSASCPLEVSLPPAEKGYAGRTQGVTLLGGLVIRGDCGGMELVSASLSHRMGNIFWDEYQSRLDAAAQLGFDFSDKLKDKPVFLTDQSDWANYTPFVEFSDHYLCRVPPTRWVADEFVHQALADAPEKEKVAQTAILLLDERTRKAFEVNCVGAGLPEPMLGVIDLDRCGGWAVVQPFGEAVFRLGEEPVIAQVKAYLADGTGTRTALEFLNDLRRGAEG</sequence>
<keyword evidence="1" id="KW-1133">Transmembrane helix</keyword>
<organism evidence="2 3">
    <name type="scientific">Bittarella massiliensis</name>
    <name type="common">ex Durand et al. 2017</name>
    <dbReference type="NCBI Taxonomy" id="1720313"/>
    <lineage>
        <taxon>Bacteria</taxon>
        <taxon>Bacillati</taxon>
        <taxon>Bacillota</taxon>
        <taxon>Clostridia</taxon>
        <taxon>Eubacteriales</taxon>
        <taxon>Oscillospiraceae</taxon>
        <taxon>Bittarella (ex Durand et al. 2017)</taxon>
    </lineage>
</organism>
<evidence type="ECO:0008006" key="4">
    <source>
        <dbReference type="Google" id="ProtNLM"/>
    </source>
</evidence>
<dbReference type="RefSeq" id="WP_256135154.1">
    <property type="nucleotide sequence ID" value="NZ_JANGAB010000001.1"/>
</dbReference>